<evidence type="ECO:0000256" key="1">
    <source>
        <dbReference type="SAM" id="MobiDB-lite"/>
    </source>
</evidence>
<proteinExistence type="predicted"/>
<gene>
    <name evidence="2" type="ORF">ILEXP_LOCUS54298</name>
</gene>
<dbReference type="InterPro" id="IPR040414">
    <property type="entry name" value="CID1/CID2"/>
</dbReference>
<dbReference type="InterPro" id="IPR009818">
    <property type="entry name" value="PAM2_motif"/>
</dbReference>
<feature type="region of interest" description="Disordered" evidence="1">
    <location>
        <begin position="127"/>
        <end position="165"/>
    </location>
</feature>
<keyword evidence="3" id="KW-1185">Reference proteome</keyword>
<evidence type="ECO:0000313" key="3">
    <source>
        <dbReference type="Proteomes" id="UP001642360"/>
    </source>
</evidence>
<sequence length="165" mass="18715">MAMVSGVRSTLNPNAPPFIPMAVRQVEDFSPEWYELITTSTWFRDYWLNQQQQGDDGFYGDGEDGFCGNDVIELLPDSIDDEDFFNMEAQFEEFISETREGNRSPLSNKGMLQNGLAKDGEALIKNLSSPKGRGLKSPVEPPKYWEKPAKHISPRCSPRPIQQPR</sequence>
<reference evidence="2 3" key="1">
    <citation type="submission" date="2024-02" db="EMBL/GenBank/DDBJ databases">
        <authorList>
            <person name="Vignale AGUSTIN F."/>
            <person name="Sosa J E."/>
            <person name="Modenutti C."/>
        </authorList>
    </citation>
    <scope>NUCLEOTIDE SEQUENCE [LARGE SCALE GENOMIC DNA]</scope>
</reference>
<dbReference type="AlphaFoldDB" id="A0ABC8UT79"/>
<name>A0ABC8UT79_9AQUA</name>
<evidence type="ECO:0000313" key="2">
    <source>
        <dbReference type="EMBL" id="CAK9183997.1"/>
    </source>
</evidence>
<dbReference type="PANTHER" id="PTHR33790">
    <property type="entry name" value="OS05G0344200 PROTEIN"/>
    <property type="match status" value="1"/>
</dbReference>
<dbReference type="PANTHER" id="PTHR33790:SF10">
    <property type="entry name" value="PROTEIN EARLY RESPONSIVE TO DEHYDRATION 15"/>
    <property type="match status" value="1"/>
</dbReference>
<comment type="caution">
    <text evidence="2">The sequence shown here is derived from an EMBL/GenBank/DDBJ whole genome shotgun (WGS) entry which is preliminary data.</text>
</comment>
<dbReference type="EMBL" id="CAUOFW020008835">
    <property type="protein sequence ID" value="CAK9183997.1"/>
    <property type="molecule type" value="Genomic_DNA"/>
</dbReference>
<protein>
    <submittedName>
        <fullName evidence="2">Uncharacterized protein</fullName>
    </submittedName>
</protein>
<organism evidence="2 3">
    <name type="scientific">Ilex paraguariensis</name>
    <name type="common">yerba mate</name>
    <dbReference type="NCBI Taxonomy" id="185542"/>
    <lineage>
        <taxon>Eukaryota</taxon>
        <taxon>Viridiplantae</taxon>
        <taxon>Streptophyta</taxon>
        <taxon>Embryophyta</taxon>
        <taxon>Tracheophyta</taxon>
        <taxon>Spermatophyta</taxon>
        <taxon>Magnoliopsida</taxon>
        <taxon>eudicotyledons</taxon>
        <taxon>Gunneridae</taxon>
        <taxon>Pentapetalae</taxon>
        <taxon>asterids</taxon>
        <taxon>campanulids</taxon>
        <taxon>Aquifoliales</taxon>
        <taxon>Aquifoliaceae</taxon>
        <taxon>Ilex</taxon>
    </lineage>
</organism>
<dbReference type="Proteomes" id="UP001642360">
    <property type="component" value="Unassembled WGS sequence"/>
</dbReference>
<dbReference type="Pfam" id="PF07145">
    <property type="entry name" value="PAM2"/>
    <property type="match status" value="1"/>
</dbReference>
<accession>A0ABC8UT79</accession>